<dbReference type="AlphaFoldDB" id="A0A8J4B7J7"/>
<feature type="compositionally biased region" description="Pro residues" evidence="1">
    <location>
        <begin position="63"/>
        <end position="75"/>
    </location>
</feature>
<dbReference type="EMBL" id="BNCO01000021">
    <property type="protein sequence ID" value="GIL55573.1"/>
    <property type="molecule type" value="Genomic_DNA"/>
</dbReference>
<name>A0A8J4B7J7_9CHLO</name>
<organism evidence="2 3">
    <name type="scientific">Volvox africanus</name>
    <dbReference type="NCBI Taxonomy" id="51714"/>
    <lineage>
        <taxon>Eukaryota</taxon>
        <taxon>Viridiplantae</taxon>
        <taxon>Chlorophyta</taxon>
        <taxon>core chlorophytes</taxon>
        <taxon>Chlorophyceae</taxon>
        <taxon>CS clade</taxon>
        <taxon>Chlamydomonadales</taxon>
        <taxon>Volvocaceae</taxon>
        <taxon>Volvox</taxon>
    </lineage>
</organism>
<gene>
    <name evidence="2" type="ORF">Vafri_11128</name>
</gene>
<keyword evidence="3" id="KW-1185">Reference proteome</keyword>
<proteinExistence type="predicted"/>
<evidence type="ECO:0000256" key="1">
    <source>
        <dbReference type="SAM" id="MobiDB-lite"/>
    </source>
</evidence>
<accession>A0A8J4B7J7</accession>
<evidence type="ECO:0000313" key="2">
    <source>
        <dbReference type="EMBL" id="GIL55573.1"/>
    </source>
</evidence>
<feature type="region of interest" description="Disordered" evidence="1">
    <location>
        <begin position="45"/>
        <end position="76"/>
    </location>
</feature>
<evidence type="ECO:0000313" key="3">
    <source>
        <dbReference type="Proteomes" id="UP000747399"/>
    </source>
</evidence>
<reference evidence="2" key="1">
    <citation type="journal article" date="2021" name="Proc. Natl. Acad. Sci. U.S.A.">
        <title>Three genomes in the algal genus Volvox reveal the fate of a haploid sex-determining region after a transition to homothallism.</title>
        <authorList>
            <person name="Yamamoto K."/>
            <person name="Hamaji T."/>
            <person name="Kawai-Toyooka H."/>
            <person name="Matsuzaki R."/>
            <person name="Takahashi F."/>
            <person name="Nishimura Y."/>
            <person name="Kawachi M."/>
            <person name="Noguchi H."/>
            <person name="Minakuchi Y."/>
            <person name="Umen J.G."/>
            <person name="Toyoda A."/>
            <person name="Nozaki H."/>
        </authorList>
    </citation>
    <scope>NUCLEOTIDE SEQUENCE</scope>
    <source>
        <strain evidence="2">NIES-3780</strain>
    </source>
</reference>
<comment type="caution">
    <text evidence="2">The sequence shown here is derived from an EMBL/GenBank/DDBJ whole genome shotgun (WGS) entry which is preliminary data.</text>
</comment>
<dbReference type="Proteomes" id="UP000747399">
    <property type="component" value="Unassembled WGS sequence"/>
</dbReference>
<sequence>MQLTLRNLKATLLARIPCSAAAVATAADAAVPPLPVIPLPPAQVPGPAPAHTPAATRTLRASSPPPPLLPLPLPDPARTSRRPLVFPLSFVPRCPGSHRVLKPSPRHAMYSHIPSPL</sequence>
<feature type="compositionally biased region" description="Low complexity" evidence="1">
    <location>
        <begin position="51"/>
        <end position="61"/>
    </location>
</feature>
<protein>
    <submittedName>
        <fullName evidence="2">Uncharacterized protein</fullName>
    </submittedName>
</protein>